<keyword evidence="10" id="KW-1185">Reference proteome</keyword>
<evidence type="ECO:0000313" key="9">
    <source>
        <dbReference type="EMBL" id="CAB3985511.1"/>
    </source>
</evidence>
<evidence type="ECO:0000256" key="2">
    <source>
        <dbReference type="ARBA" id="ARBA00011174"/>
    </source>
</evidence>
<name>A0A7D9DKN5_PARCT</name>
<evidence type="ECO:0000313" key="10">
    <source>
        <dbReference type="Proteomes" id="UP001152795"/>
    </source>
</evidence>
<dbReference type="GO" id="GO:0005770">
    <property type="term" value="C:late endosome"/>
    <property type="evidence" value="ECO:0007669"/>
    <property type="project" value="TreeGrafter"/>
</dbReference>
<dbReference type="Pfam" id="PF00928">
    <property type="entry name" value="Adap_comp_sub"/>
    <property type="match status" value="1"/>
</dbReference>
<dbReference type="InterPro" id="IPR028565">
    <property type="entry name" value="MHD"/>
</dbReference>
<organism evidence="9 10">
    <name type="scientific">Paramuricea clavata</name>
    <name type="common">Red gorgonian</name>
    <name type="synonym">Violescent sea-whip</name>
    <dbReference type="NCBI Taxonomy" id="317549"/>
    <lineage>
        <taxon>Eukaryota</taxon>
        <taxon>Metazoa</taxon>
        <taxon>Cnidaria</taxon>
        <taxon>Anthozoa</taxon>
        <taxon>Octocorallia</taxon>
        <taxon>Malacalcyonacea</taxon>
        <taxon>Plexauridae</taxon>
        <taxon>Paramuricea</taxon>
    </lineage>
</organism>
<dbReference type="PANTHER" id="PTHR16082">
    <property type="entry name" value="AP-5 COMPLEX SUBUNIT MU-1"/>
    <property type="match status" value="1"/>
</dbReference>
<evidence type="ECO:0000256" key="1">
    <source>
        <dbReference type="ARBA" id="ARBA00005324"/>
    </source>
</evidence>
<dbReference type="AlphaFoldDB" id="A0A7D9DKN5"/>
<gene>
    <name evidence="9" type="ORF">PACLA_8A024951</name>
</gene>
<dbReference type="GO" id="GO:0030119">
    <property type="term" value="C:AP-type membrane coat adaptor complex"/>
    <property type="evidence" value="ECO:0007669"/>
    <property type="project" value="TreeGrafter"/>
</dbReference>
<keyword evidence="5" id="KW-0653">Protein transport</keyword>
<comment type="subcellular location">
    <subcellularLocation>
        <location evidence="7">Endomembrane system</location>
        <topology evidence="7">Peripheral membrane protein</topology>
        <orientation evidence="7">Cytoplasmic side</orientation>
    </subcellularLocation>
</comment>
<dbReference type="GO" id="GO:0015031">
    <property type="term" value="P:protein transport"/>
    <property type="evidence" value="ECO:0007669"/>
    <property type="project" value="UniProtKB-KW"/>
</dbReference>
<keyword evidence="6" id="KW-0472">Membrane</keyword>
<dbReference type="InterPro" id="IPR039591">
    <property type="entry name" value="AP5M1"/>
</dbReference>
<sequence>KYPTVERRHHLIHGRKSNHELPDDNHVIKSVFEKLQIGRKTEEFMEEYDGCQQSKGEPVLKLDFNGEILWPVIAIQKFNLIFICVCLVEKKEFDSNTPLVEIPAISIGYALIHNMIEFLELVPTDSNAQLASQIQELGILLKILMPFGSPSDTNFSVMKSFLLGKDIGWLPKYRLSAWRPLAGSKTRNQLHFTIREQVNAAIYNDSEKTVYKDMCRVYGTVSCKADIEGVPEVSLNFFSKPNIHIAFHPCLQWVDITSNGRSGSVGDSSPDFYRTVEQVPVSRTVCFTPPHEMFPLCHMNGDSQLPVKGVYQLKTEREVTHVQIQLQLSEGVKNSFEYFEIHIPFFHSGPINKWDFANTWGTVLVSPEKRKLVWSLGQRFPKSLKISLNATVLLAEAATTSERSNLKENPFCHGLNTYIQIFFKSTNTSVSGITIDPKSIKLNPSSSPKVHVVKDLVSSDYKIWNSHGDALVAFPPTL</sequence>
<keyword evidence="4" id="KW-0813">Transport</keyword>
<dbReference type="PANTHER" id="PTHR16082:SF2">
    <property type="entry name" value="AP-5 COMPLEX SUBUNIT MU-1"/>
    <property type="match status" value="1"/>
</dbReference>
<comment type="similarity">
    <text evidence="1">Belongs to the adaptor complexes medium subunit family.</text>
</comment>
<dbReference type="GO" id="GO:0005829">
    <property type="term" value="C:cytosol"/>
    <property type="evidence" value="ECO:0007669"/>
    <property type="project" value="TreeGrafter"/>
</dbReference>
<evidence type="ECO:0000256" key="4">
    <source>
        <dbReference type="ARBA" id="ARBA00022448"/>
    </source>
</evidence>
<evidence type="ECO:0000256" key="8">
    <source>
        <dbReference type="ARBA" id="ARBA00030827"/>
    </source>
</evidence>
<comment type="caution">
    <text evidence="9">The sequence shown here is derived from an EMBL/GenBank/DDBJ whole genome shotgun (WGS) entry which is preliminary data.</text>
</comment>
<proteinExistence type="inferred from homology"/>
<dbReference type="InterPro" id="IPR036168">
    <property type="entry name" value="AP2_Mu_C_sf"/>
</dbReference>
<dbReference type="GO" id="GO:0005764">
    <property type="term" value="C:lysosome"/>
    <property type="evidence" value="ECO:0007669"/>
    <property type="project" value="TreeGrafter"/>
</dbReference>
<dbReference type="OrthoDB" id="1877176at2759"/>
<evidence type="ECO:0000256" key="5">
    <source>
        <dbReference type="ARBA" id="ARBA00022927"/>
    </source>
</evidence>
<reference evidence="9" key="1">
    <citation type="submission" date="2020-04" db="EMBL/GenBank/DDBJ databases">
        <authorList>
            <person name="Alioto T."/>
            <person name="Alioto T."/>
            <person name="Gomez Garrido J."/>
        </authorList>
    </citation>
    <scope>NUCLEOTIDE SEQUENCE</scope>
    <source>
        <strain evidence="9">A484AB</strain>
    </source>
</reference>
<evidence type="ECO:0000256" key="7">
    <source>
        <dbReference type="ARBA" id="ARBA00029433"/>
    </source>
</evidence>
<dbReference type="GO" id="GO:0016197">
    <property type="term" value="P:endosomal transport"/>
    <property type="evidence" value="ECO:0007669"/>
    <property type="project" value="TreeGrafter"/>
</dbReference>
<accession>A0A7D9DKN5</accession>
<feature type="non-terminal residue" evidence="9">
    <location>
        <position position="478"/>
    </location>
</feature>
<evidence type="ECO:0000256" key="6">
    <source>
        <dbReference type="ARBA" id="ARBA00023136"/>
    </source>
</evidence>
<protein>
    <recommendedName>
        <fullName evidence="3">AP-5 complex subunit mu-1</fullName>
    </recommendedName>
    <alternativeName>
        <fullName evidence="8">Adaptor-related protein complex 5 subunit mu-1</fullName>
    </alternativeName>
</protein>
<dbReference type="EMBL" id="CACRXK020000880">
    <property type="protein sequence ID" value="CAB3985511.1"/>
    <property type="molecule type" value="Genomic_DNA"/>
</dbReference>
<comment type="subunit">
    <text evidence="2">Probably part of the adaptor protein complex 5 (AP-5) a tetramer composed of AP5B1, AP5M1, AP5S1 and AP5Z1.</text>
</comment>
<dbReference type="SUPFAM" id="SSF49447">
    <property type="entry name" value="Second domain of Mu2 adaptin subunit (ap50) of ap2 adaptor"/>
    <property type="match status" value="1"/>
</dbReference>
<evidence type="ECO:0000256" key="3">
    <source>
        <dbReference type="ARBA" id="ARBA00021851"/>
    </source>
</evidence>
<dbReference type="PROSITE" id="PS51072">
    <property type="entry name" value="MHD"/>
    <property type="match status" value="1"/>
</dbReference>
<dbReference type="Proteomes" id="UP001152795">
    <property type="component" value="Unassembled WGS sequence"/>
</dbReference>
<dbReference type="Gene3D" id="2.60.40.1170">
    <property type="entry name" value="Mu homology domain, subdomain B"/>
    <property type="match status" value="2"/>
</dbReference>